<sequence length="296" mass="32236">MRQTTDGGTHWSTVWRLSPGRQVYLRRELPDNPLKDAPPAYDSTSVAVARVPSGYRVVVADQQDGLLVRDATGRWQRRGFTGLDVRGQALPAPAATPLTSGFGPIGKELLLAVFAGWLAWLLGTSAALIRRAGPGLRRRVVRWEAPRWLVVTGLAVFTAFISDQGRWRVEDNIGLDSGFVLLFLYPASALVTLQLRPTRWARSLVLPLTGVCIGTAMVFLLPVLGWSSGSPDSYTTALTVSLALLAPCLLAAVGVGWARAHSLPRLRLRPRPPRRLYHPQGPALRAPHERGGPQGQ</sequence>
<evidence type="ECO:0000313" key="1">
    <source>
        <dbReference type="EMBL" id="MFC1412514.1"/>
    </source>
</evidence>
<dbReference type="EMBL" id="JBHEZX010000012">
    <property type="protein sequence ID" value="MFC1412514.1"/>
    <property type="molecule type" value="Genomic_DNA"/>
</dbReference>
<keyword evidence="2" id="KW-1185">Reference proteome</keyword>
<accession>A0ABV6VFM2</accession>
<dbReference type="Proteomes" id="UP001592582">
    <property type="component" value="Unassembled WGS sequence"/>
</dbReference>
<evidence type="ECO:0000313" key="2">
    <source>
        <dbReference type="Proteomes" id="UP001592582"/>
    </source>
</evidence>
<proteinExistence type="predicted"/>
<protein>
    <submittedName>
        <fullName evidence="1">Uncharacterized protein</fullName>
    </submittedName>
</protein>
<name>A0ABV6VFM2_9ACTN</name>
<comment type="caution">
    <text evidence="1">The sequence shown here is derived from an EMBL/GenBank/DDBJ whole genome shotgun (WGS) entry which is preliminary data.</text>
</comment>
<organism evidence="1 2">
    <name type="scientific">Streptacidiphilus alkalitolerans</name>
    <dbReference type="NCBI Taxonomy" id="3342712"/>
    <lineage>
        <taxon>Bacteria</taxon>
        <taxon>Bacillati</taxon>
        <taxon>Actinomycetota</taxon>
        <taxon>Actinomycetes</taxon>
        <taxon>Kitasatosporales</taxon>
        <taxon>Streptomycetaceae</taxon>
        <taxon>Streptacidiphilus</taxon>
    </lineage>
</organism>
<gene>
    <name evidence="1" type="ORF">ACEZDG_24915</name>
</gene>
<reference evidence="1 2" key="1">
    <citation type="submission" date="2024-09" db="EMBL/GenBank/DDBJ databases">
        <authorList>
            <person name="Lee S.D."/>
        </authorList>
    </citation>
    <scope>NUCLEOTIDE SEQUENCE [LARGE SCALE GENOMIC DNA]</scope>
    <source>
        <strain evidence="1 2">N1-1</strain>
    </source>
</reference>